<comment type="similarity">
    <text evidence="2">Belongs to the gluconokinase GntK/GntV family.</text>
</comment>
<feature type="compositionally biased region" description="Polar residues" evidence="10">
    <location>
        <begin position="1"/>
        <end position="20"/>
    </location>
</feature>
<evidence type="ECO:0000256" key="6">
    <source>
        <dbReference type="ARBA" id="ARBA00022777"/>
    </source>
</evidence>
<evidence type="ECO:0000256" key="10">
    <source>
        <dbReference type="SAM" id="MobiDB-lite"/>
    </source>
</evidence>
<evidence type="ECO:0000256" key="8">
    <source>
        <dbReference type="ARBA" id="ARBA00029835"/>
    </source>
</evidence>
<dbReference type="SUPFAM" id="SSF52540">
    <property type="entry name" value="P-loop containing nucleoside triphosphate hydrolases"/>
    <property type="match status" value="1"/>
</dbReference>
<dbReference type="OrthoDB" id="275177at2759"/>
<dbReference type="VEuPathDB" id="FungiDB:Z519_01843"/>
<dbReference type="UniPathway" id="UPA00792"/>
<gene>
    <name evidence="11" type="ORF">Z519_01843</name>
</gene>
<evidence type="ECO:0000313" key="11">
    <source>
        <dbReference type="EMBL" id="KIW98259.1"/>
    </source>
</evidence>
<keyword evidence="4" id="KW-0808">Transferase</keyword>
<reference evidence="11" key="1">
    <citation type="submission" date="2015-01" db="EMBL/GenBank/DDBJ databases">
        <title>The Genome Sequence of Cladophialophora bantiana CBS 173.52.</title>
        <authorList>
            <consortium name="The Broad Institute Genomics Platform"/>
            <person name="Cuomo C."/>
            <person name="de Hoog S."/>
            <person name="Gorbushina A."/>
            <person name="Stielow B."/>
            <person name="Teixiera M."/>
            <person name="Abouelleil A."/>
            <person name="Chapman S.B."/>
            <person name="Priest M."/>
            <person name="Young S.K."/>
            <person name="Wortman J."/>
            <person name="Nusbaum C."/>
            <person name="Birren B."/>
        </authorList>
    </citation>
    <scope>NUCLEOTIDE SEQUENCE [LARGE SCALE GENOMIC DNA]</scope>
    <source>
        <strain evidence="11">CBS 173.52</strain>
    </source>
</reference>
<dbReference type="PANTHER" id="PTHR43442">
    <property type="entry name" value="GLUCONOKINASE-RELATED"/>
    <property type="match status" value="1"/>
</dbReference>
<keyword evidence="5" id="KW-0547">Nucleotide-binding</keyword>
<evidence type="ECO:0000256" key="5">
    <source>
        <dbReference type="ARBA" id="ARBA00022741"/>
    </source>
</evidence>
<evidence type="ECO:0000256" key="3">
    <source>
        <dbReference type="ARBA" id="ARBA00012054"/>
    </source>
</evidence>
<dbReference type="Gene3D" id="3.40.50.300">
    <property type="entry name" value="P-loop containing nucleotide triphosphate hydrolases"/>
    <property type="match status" value="1"/>
</dbReference>
<feature type="region of interest" description="Disordered" evidence="10">
    <location>
        <begin position="1"/>
        <end position="21"/>
    </location>
</feature>
<protein>
    <recommendedName>
        <fullName evidence="3">gluconokinase</fullName>
        <ecNumber evidence="3">2.7.1.12</ecNumber>
    </recommendedName>
    <alternativeName>
        <fullName evidence="8">Gluconate kinase</fullName>
    </alternativeName>
</protein>
<dbReference type="GeneID" id="27694771"/>
<organism evidence="11 12">
    <name type="scientific">Cladophialophora bantiana (strain ATCC 10958 / CBS 173.52 / CDC B-1940 / NIH 8579)</name>
    <name type="common">Xylohypha bantiana</name>
    <dbReference type="NCBI Taxonomy" id="1442370"/>
    <lineage>
        <taxon>Eukaryota</taxon>
        <taxon>Fungi</taxon>
        <taxon>Dikarya</taxon>
        <taxon>Ascomycota</taxon>
        <taxon>Pezizomycotina</taxon>
        <taxon>Eurotiomycetes</taxon>
        <taxon>Chaetothyriomycetidae</taxon>
        <taxon>Chaetothyriales</taxon>
        <taxon>Herpotrichiellaceae</taxon>
        <taxon>Cladophialophora</taxon>
    </lineage>
</organism>
<keyword evidence="12" id="KW-1185">Reference proteome</keyword>
<comment type="pathway">
    <text evidence="1">Carbohydrate acid metabolism; D-gluconate degradation.</text>
</comment>
<dbReference type="GO" id="GO:0005975">
    <property type="term" value="P:carbohydrate metabolic process"/>
    <property type="evidence" value="ECO:0007669"/>
    <property type="project" value="InterPro"/>
</dbReference>
<sequence length="168" mass="19217">MHGITLQLNEPESTVGTPSNDADRWDRLITLCNEAMKQLETSNAVVFTYSTLRRRCRNVLCVASYEYLTVQIHFVHFKVGEEHIKARIKARVGRYMKARVVQNQMEALEEPAQDELDVVKVDVQQEKDVVCNDALAKTYAKLKELGALTANAITTQWLLRTQQLILVR</sequence>
<dbReference type="Proteomes" id="UP000053789">
    <property type="component" value="Unassembled WGS sequence"/>
</dbReference>
<name>A0A0D2IN86_CLAB1</name>
<evidence type="ECO:0000256" key="2">
    <source>
        <dbReference type="ARBA" id="ARBA00008420"/>
    </source>
</evidence>
<comment type="catalytic activity">
    <reaction evidence="9">
        <text>D-gluconate + ATP = 6-phospho-D-gluconate + ADP + H(+)</text>
        <dbReference type="Rhea" id="RHEA:19433"/>
        <dbReference type="ChEBI" id="CHEBI:15378"/>
        <dbReference type="ChEBI" id="CHEBI:18391"/>
        <dbReference type="ChEBI" id="CHEBI:30616"/>
        <dbReference type="ChEBI" id="CHEBI:58759"/>
        <dbReference type="ChEBI" id="CHEBI:456216"/>
        <dbReference type="EC" id="2.7.1.12"/>
    </reaction>
</comment>
<dbReference type="GO" id="GO:0046316">
    <property type="term" value="F:gluconokinase activity"/>
    <property type="evidence" value="ECO:0007669"/>
    <property type="project" value="UniProtKB-EC"/>
</dbReference>
<dbReference type="GO" id="GO:0005524">
    <property type="term" value="F:ATP binding"/>
    <property type="evidence" value="ECO:0007669"/>
    <property type="project" value="UniProtKB-KW"/>
</dbReference>
<dbReference type="EMBL" id="KN846981">
    <property type="protein sequence ID" value="KIW98259.1"/>
    <property type="molecule type" value="Genomic_DNA"/>
</dbReference>
<dbReference type="PANTHER" id="PTHR43442:SF3">
    <property type="entry name" value="GLUCONOKINASE-RELATED"/>
    <property type="match status" value="1"/>
</dbReference>
<dbReference type="HOGENOM" id="CLU_077168_6_0_1"/>
<dbReference type="RefSeq" id="XP_016624928.1">
    <property type="nucleotide sequence ID" value="XM_016759600.1"/>
</dbReference>
<evidence type="ECO:0000256" key="4">
    <source>
        <dbReference type="ARBA" id="ARBA00022679"/>
    </source>
</evidence>
<dbReference type="GO" id="GO:0005737">
    <property type="term" value="C:cytoplasm"/>
    <property type="evidence" value="ECO:0007669"/>
    <property type="project" value="TreeGrafter"/>
</dbReference>
<evidence type="ECO:0000256" key="1">
    <source>
        <dbReference type="ARBA" id="ARBA00004875"/>
    </source>
</evidence>
<evidence type="ECO:0000256" key="9">
    <source>
        <dbReference type="ARBA" id="ARBA00048090"/>
    </source>
</evidence>
<dbReference type="EC" id="2.7.1.12" evidence="3"/>
<dbReference type="InterPro" id="IPR027417">
    <property type="entry name" value="P-loop_NTPase"/>
</dbReference>
<accession>A0A0D2IN86</accession>
<proteinExistence type="inferred from homology"/>
<evidence type="ECO:0000313" key="12">
    <source>
        <dbReference type="Proteomes" id="UP000053789"/>
    </source>
</evidence>
<evidence type="ECO:0000256" key="7">
    <source>
        <dbReference type="ARBA" id="ARBA00022840"/>
    </source>
</evidence>
<keyword evidence="6" id="KW-0418">Kinase</keyword>
<keyword evidence="7" id="KW-0067">ATP-binding</keyword>
<dbReference type="AlphaFoldDB" id="A0A0D2IN86"/>
<dbReference type="InterPro" id="IPR006001">
    <property type="entry name" value="Therm_gnt_kin"/>
</dbReference>